<evidence type="ECO:0000313" key="2">
    <source>
        <dbReference type="Proteomes" id="UP000314294"/>
    </source>
</evidence>
<protein>
    <submittedName>
        <fullName evidence="1">Uncharacterized protein</fullName>
    </submittedName>
</protein>
<proteinExistence type="predicted"/>
<evidence type="ECO:0000313" key="1">
    <source>
        <dbReference type="EMBL" id="TNN84630.1"/>
    </source>
</evidence>
<gene>
    <name evidence="1" type="ORF">EYF80_005045</name>
</gene>
<dbReference type="Proteomes" id="UP000314294">
    <property type="component" value="Unassembled WGS sequence"/>
</dbReference>
<name>A0A4Z2J344_9TELE</name>
<keyword evidence="2" id="KW-1185">Reference proteome</keyword>
<reference evidence="1 2" key="1">
    <citation type="submission" date="2019-03" db="EMBL/GenBank/DDBJ databases">
        <title>First draft genome of Liparis tanakae, snailfish: a comprehensive survey of snailfish specific genes.</title>
        <authorList>
            <person name="Kim W."/>
            <person name="Song I."/>
            <person name="Jeong J.-H."/>
            <person name="Kim D."/>
            <person name="Kim S."/>
            <person name="Ryu S."/>
            <person name="Song J.Y."/>
            <person name="Lee S.K."/>
        </authorList>
    </citation>
    <scope>NUCLEOTIDE SEQUENCE [LARGE SCALE GENOMIC DNA]</scope>
    <source>
        <tissue evidence="1">Muscle</tissue>
    </source>
</reference>
<organism evidence="1 2">
    <name type="scientific">Liparis tanakae</name>
    <name type="common">Tanaka's snailfish</name>
    <dbReference type="NCBI Taxonomy" id="230148"/>
    <lineage>
        <taxon>Eukaryota</taxon>
        <taxon>Metazoa</taxon>
        <taxon>Chordata</taxon>
        <taxon>Craniata</taxon>
        <taxon>Vertebrata</taxon>
        <taxon>Euteleostomi</taxon>
        <taxon>Actinopterygii</taxon>
        <taxon>Neopterygii</taxon>
        <taxon>Teleostei</taxon>
        <taxon>Neoteleostei</taxon>
        <taxon>Acanthomorphata</taxon>
        <taxon>Eupercaria</taxon>
        <taxon>Perciformes</taxon>
        <taxon>Cottioidei</taxon>
        <taxon>Cottales</taxon>
        <taxon>Liparidae</taxon>
        <taxon>Liparis</taxon>
    </lineage>
</organism>
<sequence>MKPGNAALGIWEPRIDRQDTHSSLKRHEDKVRKNQRKKREERWEMTCLSVFKEIQYEERQELESRDGGLWRHTWVFRVEVTLRRHRRGSHTPVAYSPEV</sequence>
<dbReference type="AlphaFoldDB" id="A0A4Z2J344"/>
<dbReference type="EMBL" id="SRLO01000025">
    <property type="protein sequence ID" value="TNN84630.1"/>
    <property type="molecule type" value="Genomic_DNA"/>
</dbReference>
<comment type="caution">
    <text evidence="1">The sequence shown here is derived from an EMBL/GenBank/DDBJ whole genome shotgun (WGS) entry which is preliminary data.</text>
</comment>
<accession>A0A4Z2J344</accession>